<dbReference type="InterPro" id="IPR046700">
    <property type="entry name" value="DUF6570"/>
</dbReference>
<sequence>SSFPPAPPNRNTIHSVIKDACAKFVPSAFQEAGCAVCGQLVLMTNLSALKSVKRTLHVLHAPGVTRVERQSSKEGIREFSGPVLDFTTNFICNTCRKCVREGKVPRYALCKGLWLGSVPKELQGLRYVEKLLIARVRYSTCFVRVANGLRKMIANAVSFESPVAKIYD</sequence>
<feature type="non-terminal residue" evidence="2">
    <location>
        <position position="168"/>
    </location>
</feature>
<dbReference type="EMBL" id="MU154905">
    <property type="protein sequence ID" value="KAF9486823.1"/>
    <property type="molecule type" value="Genomic_DNA"/>
</dbReference>
<feature type="non-terminal residue" evidence="2">
    <location>
        <position position="1"/>
    </location>
</feature>
<organism evidence="2 3">
    <name type="scientific">Pleurotus eryngii</name>
    <name type="common">Boletus of the steppes</name>
    <dbReference type="NCBI Taxonomy" id="5323"/>
    <lineage>
        <taxon>Eukaryota</taxon>
        <taxon>Fungi</taxon>
        <taxon>Dikarya</taxon>
        <taxon>Basidiomycota</taxon>
        <taxon>Agaricomycotina</taxon>
        <taxon>Agaricomycetes</taxon>
        <taxon>Agaricomycetidae</taxon>
        <taxon>Agaricales</taxon>
        <taxon>Pleurotineae</taxon>
        <taxon>Pleurotaceae</taxon>
        <taxon>Pleurotus</taxon>
    </lineage>
</organism>
<evidence type="ECO:0000313" key="2">
    <source>
        <dbReference type="EMBL" id="KAF9486823.1"/>
    </source>
</evidence>
<name>A0A9P5ZGR2_PLEER</name>
<dbReference type="Pfam" id="PF20209">
    <property type="entry name" value="DUF6570"/>
    <property type="match status" value="1"/>
</dbReference>
<dbReference type="AlphaFoldDB" id="A0A9P5ZGR2"/>
<dbReference type="Proteomes" id="UP000807025">
    <property type="component" value="Unassembled WGS sequence"/>
</dbReference>
<keyword evidence="3" id="KW-1185">Reference proteome</keyword>
<evidence type="ECO:0000313" key="3">
    <source>
        <dbReference type="Proteomes" id="UP000807025"/>
    </source>
</evidence>
<proteinExistence type="predicted"/>
<protein>
    <recommendedName>
        <fullName evidence="1">DUF6570 domain-containing protein</fullName>
    </recommendedName>
</protein>
<dbReference type="OrthoDB" id="3202965at2759"/>
<gene>
    <name evidence="2" type="ORF">BDN71DRAFT_1377915</name>
</gene>
<feature type="domain" description="DUF6570" evidence="1">
    <location>
        <begin position="102"/>
        <end position="165"/>
    </location>
</feature>
<evidence type="ECO:0000259" key="1">
    <source>
        <dbReference type="Pfam" id="PF20209"/>
    </source>
</evidence>
<accession>A0A9P5ZGR2</accession>
<comment type="caution">
    <text evidence="2">The sequence shown here is derived from an EMBL/GenBank/DDBJ whole genome shotgun (WGS) entry which is preliminary data.</text>
</comment>
<reference evidence="2" key="1">
    <citation type="submission" date="2020-11" db="EMBL/GenBank/DDBJ databases">
        <authorList>
            <consortium name="DOE Joint Genome Institute"/>
            <person name="Ahrendt S."/>
            <person name="Riley R."/>
            <person name="Andreopoulos W."/>
            <person name="Labutti K."/>
            <person name="Pangilinan J."/>
            <person name="Ruiz-Duenas F.J."/>
            <person name="Barrasa J.M."/>
            <person name="Sanchez-Garcia M."/>
            <person name="Camarero S."/>
            <person name="Miyauchi S."/>
            <person name="Serrano A."/>
            <person name="Linde D."/>
            <person name="Babiker R."/>
            <person name="Drula E."/>
            <person name="Ayuso-Fernandez I."/>
            <person name="Pacheco R."/>
            <person name="Padilla G."/>
            <person name="Ferreira P."/>
            <person name="Barriuso J."/>
            <person name="Kellner H."/>
            <person name="Castanera R."/>
            <person name="Alfaro M."/>
            <person name="Ramirez L."/>
            <person name="Pisabarro A.G."/>
            <person name="Kuo A."/>
            <person name="Tritt A."/>
            <person name="Lipzen A."/>
            <person name="He G."/>
            <person name="Yan M."/>
            <person name="Ng V."/>
            <person name="Cullen D."/>
            <person name="Martin F."/>
            <person name="Rosso M.-N."/>
            <person name="Henrissat B."/>
            <person name="Hibbett D."/>
            <person name="Martinez A.T."/>
            <person name="Grigoriev I.V."/>
        </authorList>
    </citation>
    <scope>NUCLEOTIDE SEQUENCE</scope>
    <source>
        <strain evidence="2">ATCC 90797</strain>
    </source>
</reference>